<dbReference type="GO" id="GO:0090599">
    <property type="term" value="F:alpha-glucosidase activity"/>
    <property type="evidence" value="ECO:0007669"/>
    <property type="project" value="UniProtKB-ARBA"/>
</dbReference>
<accession>A0AAV8YDF6</accession>
<dbReference type="GO" id="GO:0005975">
    <property type="term" value="P:carbohydrate metabolic process"/>
    <property type="evidence" value="ECO:0007669"/>
    <property type="project" value="InterPro"/>
</dbReference>
<dbReference type="InterPro" id="IPR017853">
    <property type="entry name" value="GH"/>
</dbReference>
<dbReference type="InterPro" id="IPR048395">
    <property type="entry name" value="Glyco_hydro_31_C"/>
</dbReference>
<comment type="pathway">
    <text evidence="2">Glycan metabolism; N-glycan metabolism.</text>
</comment>
<comment type="similarity">
    <text evidence="3 10">Belongs to the glycosyl hydrolase 31 family.</text>
</comment>
<dbReference type="Gene3D" id="2.60.40.1180">
    <property type="entry name" value="Golgi alpha-mannosidase II"/>
    <property type="match status" value="2"/>
</dbReference>
<proteinExistence type="inferred from homology"/>
<dbReference type="InterPro" id="IPR011013">
    <property type="entry name" value="Gal_mutarotase_sf_dom"/>
</dbReference>
<evidence type="ECO:0000256" key="9">
    <source>
        <dbReference type="ARBA" id="ARBA00042895"/>
    </source>
</evidence>
<dbReference type="InterPro" id="IPR000322">
    <property type="entry name" value="Glyco_hydro_31_TIM"/>
</dbReference>
<evidence type="ECO:0000256" key="5">
    <source>
        <dbReference type="ARBA" id="ARBA00022801"/>
    </source>
</evidence>
<evidence type="ECO:0000256" key="6">
    <source>
        <dbReference type="ARBA" id="ARBA00022824"/>
    </source>
</evidence>
<evidence type="ECO:0000256" key="8">
    <source>
        <dbReference type="ARBA" id="ARBA00023295"/>
    </source>
</evidence>
<dbReference type="SUPFAM" id="SSF51011">
    <property type="entry name" value="Glycosyl hydrolase domain"/>
    <property type="match status" value="1"/>
</dbReference>
<gene>
    <name evidence="14" type="ORF">NQ318_016199</name>
</gene>
<evidence type="ECO:0000256" key="10">
    <source>
        <dbReference type="RuleBase" id="RU361185"/>
    </source>
</evidence>
<evidence type="ECO:0000256" key="4">
    <source>
        <dbReference type="ARBA" id="ARBA00022729"/>
    </source>
</evidence>
<sequence>MTSYDVQISSLNSTPFRADLTVRPTVDDRLSVTYNKLRSFVIDDFSQFVANISQIQEINGTATIPLYNYNSQRLYLQIGLLGGSKARVKILGEQHTRYELSDVLDKDPTVLPFDVANLTKESVILVPQDPLEHYVVVVNAGPPFTVEFYLDNQLKVVLNAKRLIVENTSDSQAFNFDVEFEGATKLYGLHHHSYKLALDETADGSKEPFRLRNSDIYDLNSTMALYGSVPVLYGHSIAKLIAVPILAIKAFAKSLKQLSSSVTIEVNGTSGIFFHNAAEEWIDISYKGDRPSAHFMVESGTFDMFVLFGPTTQAVVRQFTNLTGVAHLPQLWTLGYHQCRWSYNSQEDVKSVVAEMDNHDFPMDAIWLDIDYTDGKRYFTWNPESFSDPVEMQKNLSATNRKLVTILDPHIKVDDNYPVYAGAKGKYFVKWANDSDFEGTCWPGVSSYLDFLNPEVRDYYASWYAYNKFNGSTETLAGVWNDMNEPSVFDTLEKTIPFEAVHYNNVLHRDIHNIYGLLQTKATHQGLIQRDNGTKRPFVLSRSHFAGSQRYTAMWTGDNAADWPYLVISYSECMLSNIVGMVFCGADIGGFSGNPDHELLQRWYQAGVWLPFYRGHATQDSPRREPYLFPEDVQAVIRNAIKLRYKHIPVFYTLFYEHTRYGDPVIKPVFYDYPEYLEYDGYILVGSDILARPVLEPGISSQPVEFPGNEETFWYRVDDDSWVVHLGSSRTNLPVNISTSPFFYRGGSIISRKNKEQPSTADLADDPYTLYVNLDANRNAEGRLYVDDYTSFAYSTDNTYFYVNITYVPESNGVHIRHIDGTPADVNVFVQEIVVHRYSDVQNASTDGVAQSRRKLILQILVEKK</sequence>
<dbReference type="PROSITE" id="PS00129">
    <property type="entry name" value="GLYCOSYL_HYDROL_F31_1"/>
    <property type="match status" value="1"/>
</dbReference>
<evidence type="ECO:0000259" key="12">
    <source>
        <dbReference type="Pfam" id="PF13802"/>
    </source>
</evidence>
<dbReference type="InterPro" id="IPR013780">
    <property type="entry name" value="Glyco_hydro_b"/>
</dbReference>
<keyword evidence="7" id="KW-0325">Glycoprotein</keyword>
<dbReference type="CDD" id="cd06603">
    <property type="entry name" value="GH31_GANC_GANAB_alpha"/>
    <property type="match status" value="1"/>
</dbReference>
<dbReference type="CDD" id="cd14752">
    <property type="entry name" value="GH31_N"/>
    <property type="match status" value="1"/>
</dbReference>
<feature type="domain" description="Glycosyl hydrolase family 31 C-terminal" evidence="13">
    <location>
        <begin position="662"/>
        <end position="750"/>
    </location>
</feature>
<evidence type="ECO:0000313" key="14">
    <source>
        <dbReference type="EMBL" id="KAJ8949568.1"/>
    </source>
</evidence>
<keyword evidence="15" id="KW-1185">Reference proteome</keyword>
<dbReference type="SUPFAM" id="SSF74650">
    <property type="entry name" value="Galactose mutarotase-like"/>
    <property type="match status" value="1"/>
</dbReference>
<keyword evidence="5 10" id="KW-0378">Hydrolase</keyword>
<evidence type="ECO:0000256" key="3">
    <source>
        <dbReference type="ARBA" id="ARBA00007806"/>
    </source>
</evidence>
<dbReference type="Pfam" id="PF13802">
    <property type="entry name" value="Gal_mutarotas_2"/>
    <property type="match status" value="1"/>
</dbReference>
<keyword evidence="4" id="KW-0732">Signal</keyword>
<keyword evidence="6" id="KW-0256">Endoplasmic reticulum</keyword>
<reference evidence="14" key="1">
    <citation type="journal article" date="2023" name="Insect Mol. Biol.">
        <title>Genome sequencing provides insights into the evolution of gene families encoding plant cell wall-degrading enzymes in longhorned beetles.</title>
        <authorList>
            <person name="Shin N.R."/>
            <person name="Okamura Y."/>
            <person name="Kirsch R."/>
            <person name="Pauchet Y."/>
        </authorList>
    </citation>
    <scope>NUCLEOTIDE SEQUENCE</scope>
    <source>
        <strain evidence="14">AMC_N1</strain>
    </source>
</reference>
<name>A0AAV8YDF6_9CUCU</name>
<dbReference type="InterPro" id="IPR025887">
    <property type="entry name" value="Glyco_hydro_31_N_dom"/>
</dbReference>
<evidence type="ECO:0000313" key="15">
    <source>
        <dbReference type="Proteomes" id="UP001162162"/>
    </source>
</evidence>
<dbReference type="Gene3D" id="2.60.40.1760">
    <property type="entry name" value="glycosyl hydrolase (family 31)"/>
    <property type="match status" value="1"/>
</dbReference>
<organism evidence="14 15">
    <name type="scientific">Aromia moschata</name>
    <dbReference type="NCBI Taxonomy" id="1265417"/>
    <lineage>
        <taxon>Eukaryota</taxon>
        <taxon>Metazoa</taxon>
        <taxon>Ecdysozoa</taxon>
        <taxon>Arthropoda</taxon>
        <taxon>Hexapoda</taxon>
        <taxon>Insecta</taxon>
        <taxon>Pterygota</taxon>
        <taxon>Neoptera</taxon>
        <taxon>Endopterygota</taxon>
        <taxon>Coleoptera</taxon>
        <taxon>Polyphaga</taxon>
        <taxon>Cucujiformia</taxon>
        <taxon>Chrysomeloidea</taxon>
        <taxon>Cerambycidae</taxon>
        <taxon>Cerambycinae</taxon>
        <taxon>Callichromatini</taxon>
        <taxon>Aromia</taxon>
    </lineage>
</organism>
<feature type="domain" description="Glycoside hydrolase family 31 TIM barrel" evidence="11">
    <location>
        <begin position="327"/>
        <end position="654"/>
    </location>
</feature>
<comment type="subcellular location">
    <subcellularLocation>
        <location evidence="1">Endoplasmic reticulum</location>
    </subcellularLocation>
</comment>
<feature type="domain" description="Glycoside hydrolase family 31 N-terminal" evidence="12">
    <location>
        <begin position="78"/>
        <end position="236"/>
    </location>
</feature>
<dbReference type="EMBL" id="JAPWTK010000115">
    <property type="protein sequence ID" value="KAJ8949568.1"/>
    <property type="molecule type" value="Genomic_DNA"/>
</dbReference>
<dbReference type="GO" id="GO:0006491">
    <property type="term" value="P:N-glycan processing"/>
    <property type="evidence" value="ECO:0007669"/>
    <property type="project" value="TreeGrafter"/>
</dbReference>
<dbReference type="GO" id="GO:0005783">
    <property type="term" value="C:endoplasmic reticulum"/>
    <property type="evidence" value="ECO:0007669"/>
    <property type="project" value="UniProtKB-SubCell"/>
</dbReference>
<evidence type="ECO:0000259" key="11">
    <source>
        <dbReference type="Pfam" id="PF01055"/>
    </source>
</evidence>
<evidence type="ECO:0000259" key="13">
    <source>
        <dbReference type="Pfam" id="PF21365"/>
    </source>
</evidence>
<evidence type="ECO:0000256" key="2">
    <source>
        <dbReference type="ARBA" id="ARBA00004833"/>
    </source>
</evidence>
<comment type="caution">
    <text evidence="14">The sequence shown here is derived from an EMBL/GenBank/DDBJ whole genome shotgun (WGS) entry which is preliminary data.</text>
</comment>
<protein>
    <recommendedName>
        <fullName evidence="9">Glucosidase II subunit alpha</fullName>
    </recommendedName>
</protein>
<dbReference type="GO" id="GO:0030246">
    <property type="term" value="F:carbohydrate binding"/>
    <property type="evidence" value="ECO:0007669"/>
    <property type="project" value="InterPro"/>
</dbReference>
<dbReference type="PANTHER" id="PTHR22762:SF54">
    <property type="entry name" value="BCDNA.GH04962"/>
    <property type="match status" value="1"/>
</dbReference>
<dbReference type="Proteomes" id="UP001162162">
    <property type="component" value="Unassembled WGS sequence"/>
</dbReference>
<evidence type="ECO:0000256" key="1">
    <source>
        <dbReference type="ARBA" id="ARBA00004240"/>
    </source>
</evidence>
<dbReference type="InterPro" id="IPR030458">
    <property type="entry name" value="Glyco_hydro_31_AS"/>
</dbReference>
<dbReference type="Pfam" id="PF21365">
    <property type="entry name" value="Glyco_hydro_31_3rd"/>
    <property type="match status" value="1"/>
</dbReference>
<dbReference type="Pfam" id="PF01055">
    <property type="entry name" value="Glyco_hydro_31_2nd"/>
    <property type="match status" value="1"/>
</dbReference>
<keyword evidence="8 10" id="KW-0326">Glycosidase</keyword>
<evidence type="ECO:0000256" key="7">
    <source>
        <dbReference type="ARBA" id="ARBA00023180"/>
    </source>
</evidence>
<dbReference type="AlphaFoldDB" id="A0AAV8YDF6"/>
<dbReference type="PANTHER" id="PTHR22762">
    <property type="entry name" value="ALPHA-GLUCOSIDASE"/>
    <property type="match status" value="1"/>
</dbReference>
<dbReference type="SUPFAM" id="SSF51445">
    <property type="entry name" value="(Trans)glycosidases"/>
    <property type="match status" value="1"/>
</dbReference>
<dbReference type="Gene3D" id="3.20.20.80">
    <property type="entry name" value="Glycosidases"/>
    <property type="match status" value="2"/>
</dbReference>